<evidence type="ECO:0000313" key="11">
    <source>
        <dbReference type="Proteomes" id="UP000075398"/>
    </source>
</evidence>
<dbReference type="PRINTS" id="PR00344">
    <property type="entry name" value="BCTRLSENSOR"/>
</dbReference>
<dbReference type="Pfam" id="PF02518">
    <property type="entry name" value="HATPase_c"/>
    <property type="match status" value="1"/>
</dbReference>
<dbReference type="InterPro" id="IPR005467">
    <property type="entry name" value="His_kinase_dom"/>
</dbReference>
<dbReference type="InterPro" id="IPR035965">
    <property type="entry name" value="PAS-like_dom_sf"/>
</dbReference>
<dbReference type="InterPro" id="IPR004358">
    <property type="entry name" value="Sig_transdc_His_kin-like_C"/>
</dbReference>
<dbReference type="CDD" id="cd00130">
    <property type="entry name" value="PAS"/>
    <property type="match status" value="1"/>
</dbReference>
<keyword evidence="6" id="KW-0812">Transmembrane</keyword>
<dbReference type="InterPro" id="IPR052162">
    <property type="entry name" value="Sensor_kinase/Photoreceptor"/>
</dbReference>
<feature type="transmembrane region" description="Helical" evidence="6">
    <location>
        <begin position="44"/>
        <end position="61"/>
    </location>
</feature>
<reference evidence="10 11" key="1">
    <citation type="journal article" date="2016" name="ISME J.">
        <title>Chasing the elusive Euryarchaeota class WSA2: genomes reveal a uniquely fastidious methyl-reducing methanogen.</title>
        <authorList>
            <person name="Nobu M.K."/>
            <person name="Narihiro T."/>
            <person name="Kuroda K."/>
            <person name="Mei R."/>
            <person name="Liu W.T."/>
        </authorList>
    </citation>
    <scope>NUCLEOTIDE SEQUENCE [LARGE SCALE GENOMIC DNA]</scope>
    <source>
        <strain evidence="10">U1lsi0528_Bin055</strain>
    </source>
</reference>
<evidence type="ECO:0000313" key="10">
    <source>
        <dbReference type="EMBL" id="KYC53234.1"/>
    </source>
</evidence>
<dbReference type="SUPFAM" id="SSF55785">
    <property type="entry name" value="PYP-like sensor domain (PAS domain)"/>
    <property type="match status" value="1"/>
</dbReference>
<feature type="transmembrane region" description="Helical" evidence="6">
    <location>
        <begin position="144"/>
        <end position="163"/>
    </location>
</feature>
<comment type="caution">
    <text evidence="10">The sequence shown here is derived from an EMBL/GenBank/DDBJ whole genome shotgun (WGS) entry which is preliminary data.</text>
</comment>
<feature type="transmembrane region" description="Helical" evidence="6">
    <location>
        <begin position="81"/>
        <end position="102"/>
    </location>
</feature>
<comment type="catalytic activity">
    <reaction evidence="1">
        <text>ATP + protein L-histidine = ADP + protein N-phospho-L-histidine.</text>
        <dbReference type="EC" id="2.7.13.3"/>
    </reaction>
</comment>
<dbReference type="Gene3D" id="3.30.565.10">
    <property type="entry name" value="Histidine kinase-like ATPase, C-terminal domain"/>
    <property type="match status" value="1"/>
</dbReference>
<keyword evidence="4" id="KW-0808">Transferase</keyword>
<dbReference type="Gene3D" id="3.30.450.20">
    <property type="entry name" value="PAS domain"/>
    <property type="match status" value="1"/>
</dbReference>
<dbReference type="Pfam" id="PF17159">
    <property type="entry name" value="MASE3"/>
    <property type="match status" value="1"/>
</dbReference>
<dbReference type="InterPro" id="IPR003594">
    <property type="entry name" value="HATPase_dom"/>
</dbReference>
<feature type="domain" description="PAS" evidence="8">
    <location>
        <begin position="241"/>
        <end position="312"/>
    </location>
</feature>
<dbReference type="InterPro" id="IPR000014">
    <property type="entry name" value="PAS"/>
</dbReference>
<dbReference type="SMART" id="SM00387">
    <property type="entry name" value="HATPase_c"/>
    <property type="match status" value="1"/>
</dbReference>
<evidence type="ECO:0000256" key="5">
    <source>
        <dbReference type="ARBA" id="ARBA00022777"/>
    </source>
</evidence>
<dbReference type="PROSITE" id="PS50113">
    <property type="entry name" value="PAC"/>
    <property type="match status" value="1"/>
</dbReference>
<feature type="transmembrane region" description="Helical" evidence="6">
    <location>
        <begin position="12"/>
        <end position="32"/>
    </location>
</feature>
<dbReference type="InterPro" id="IPR036890">
    <property type="entry name" value="HATPase_C_sf"/>
</dbReference>
<evidence type="ECO:0000259" key="7">
    <source>
        <dbReference type="PROSITE" id="PS50109"/>
    </source>
</evidence>
<evidence type="ECO:0000256" key="4">
    <source>
        <dbReference type="ARBA" id="ARBA00022679"/>
    </source>
</evidence>
<dbReference type="NCBIfam" id="TIGR00229">
    <property type="entry name" value="sensory_box"/>
    <property type="match status" value="1"/>
</dbReference>
<dbReference type="PATRIC" id="fig|1705409.3.peg.356"/>
<dbReference type="PROSITE" id="PS50112">
    <property type="entry name" value="PAS"/>
    <property type="match status" value="1"/>
</dbReference>
<dbReference type="PROSITE" id="PS50109">
    <property type="entry name" value="HIS_KIN"/>
    <property type="match status" value="1"/>
</dbReference>
<dbReference type="InterPro" id="IPR033425">
    <property type="entry name" value="MASE3"/>
</dbReference>
<evidence type="ECO:0000256" key="1">
    <source>
        <dbReference type="ARBA" id="ARBA00000085"/>
    </source>
</evidence>
<sequence>MILIFPFQGSFITFHSLAELISIIIAAGIFIVVWNSKNFVENKYYLFIGTTFIFVAVLDGLHTFSYENVGILLISGPNISMQFWVAARYLQSASFLIAPFLIGRKISINKIFAIYLTLLATIVLSIMVFKIFPDCFMDQYGSTPFRKMSEVVTTLLFFLALYAHYQKRNNFDKKLFHYLTASIGFMIAVEAFFIFDIQTYTITRILVPYLKAISFYILYKALVEHNLKKPYSLLFKELKESEEKYRELANSLPEIVFETDEKGKITLVNKNTLSLTGYTKEDFEQGLNATQLVIPEDRFRVSEDIQKLIGGVKIGSREYTALRKDGSTFPFIINSTAIICKNNPIGLRGIIFDITERKENEGKIKNLNETIKILNKILRHDILNDLTLLLNIVDSHKDYDEVMKKRVFSTINKSVNLIERMRELENALVSEESLSGKSLRIVAESVVKNYPDIKFSIKGDCTVLCDGAIYSVIDNIVRNAIIHGKTDIIDITIDDNCEMRIADYGKGIPSDIKEKIFEEGESFGESRGSGLGLYIVKKILERYNGSIKVEDNKPNGAVFVLKFRK</sequence>
<evidence type="ECO:0000259" key="8">
    <source>
        <dbReference type="PROSITE" id="PS50112"/>
    </source>
</evidence>
<dbReference type="SUPFAM" id="SSF55874">
    <property type="entry name" value="ATPase domain of HSP90 chaperone/DNA topoisomerase II/histidine kinase"/>
    <property type="match status" value="1"/>
</dbReference>
<organism evidence="10 11">
    <name type="scientific">Candidatus Methanofastidiosum methylothiophilum</name>
    <dbReference type="NCBI Taxonomy" id="1705564"/>
    <lineage>
        <taxon>Archaea</taxon>
        <taxon>Methanobacteriati</taxon>
        <taxon>Methanobacteriota</taxon>
        <taxon>Stenosarchaea group</taxon>
        <taxon>Candidatus Methanofastidiosia</taxon>
        <taxon>Candidatus Methanofastidiosales</taxon>
        <taxon>Candidatus Methanofastidiosaceae</taxon>
        <taxon>Candidatus Methanofastidiosum</taxon>
    </lineage>
</organism>
<dbReference type="InterPro" id="IPR001610">
    <property type="entry name" value="PAC"/>
</dbReference>
<keyword evidence="6" id="KW-1133">Transmembrane helix</keyword>
<gene>
    <name evidence="10" type="ORF">AMQ22_00345</name>
</gene>
<keyword evidence="6" id="KW-0472">Membrane</keyword>
<dbReference type="AlphaFoldDB" id="A0A150J8E4"/>
<protein>
    <recommendedName>
        <fullName evidence="2">histidine kinase</fullName>
        <ecNumber evidence="2">2.7.13.3</ecNumber>
    </recommendedName>
</protein>
<feature type="domain" description="PAC" evidence="9">
    <location>
        <begin position="315"/>
        <end position="366"/>
    </location>
</feature>
<dbReference type="EC" id="2.7.13.3" evidence="2"/>
<feature type="transmembrane region" description="Helical" evidence="6">
    <location>
        <begin position="175"/>
        <end position="195"/>
    </location>
</feature>
<dbReference type="EMBL" id="LNGC01000008">
    <property type="protein sequence ID" value="KYC53234.1"/>
    <property type="molecule type" value="Genomic_DNA"/>
</dbReference>
<proteinExistence type="predicted"/>
<name>A0A150J8E4_9EURY</name>
<dbReference type="PANTHER" id="PTHR43304">
    <property type="entry name" value="PHYTOCHROME-LIKE PROTEIN CPH1"/>
    <property type="match status" value="1"/>
</dbReference>
<dbReference type="SMART" id="SM00086">
    <property type="entry name" value="PAC"/>
    <property type="match status" value="1"/>
</dbReference>
<accession>A0A150J8E4</accession>
<evidence type="ECO:0000259" key="9">
    <source>
        <dbReference type="PROSITE" id="PS50113"/>
    </source>
</evidence>
<evidence type="ECO:0000256" key="2">
    <source>
        <dbReference type="ARBA" id="ARBA00012438"/>
    </source>
</evidence>
<evidence type="ECO:0000256" key="3">
    <source>
        <dbReference type="ARBA" id="ARBA00022553"/>
    </source>
</evidence>
<dbReference type="Pfam" id="PF13426">
    <property type="entry name" value="PAS_9"/>
    <property type="match status" value="1"/>
</dbReference>
<dbReference type="SMART" id="SM00091">
    <property type="entry name" value="PAS"/>
    <property type="match status" value="1"/>
</dbReference>
<keyword evidence="3" id="KW-0597">Phosphoprotein</keyword>
<dbReference type="PANTHER" id="PTHR43304:SF1">
    <property type="entry name" value="PAC DOMAIN-CONTAINING PROTEIN"/>
    <property type="match status" value="1"/>
</dbReference>
<evidence type="ECO:0000256" key="6">
    <source>
        <dbReference type="SAM" id="Phobius"/>
    </source>
</evidence>
<feature type="domain" description="Histidine kinase" evidence="7">
    <location>
        <begin position="469"/>
        <end position="565"/>
    </location>
</feature>
<feature type="transmembrane region" description="Helical" evidence="6">
    <location>
        <begin position="114"/>
        <end position="132"/>
    </location>
</feature>
<keyword evidence="5 10" id="KW-0418">Kinase</keyword>
<dbReference type="Proteomes" id="UP000075398">
    <property type="component" value="Unassembled WGS sequence"/>
</dbReference>
<dbReference type="CDD" id="cd00075">
    <property type="entry name" value="HATPase"/>
    <property type="match status" value="1"/>
</dbReference>
<dbReference type="InterPro" id="IPR000700">
    <property type="entry name" value="PAS-assoc_C"/>
</dbReference>
<dbReference type="GO" id="GO:0004673">
    <property type="term" value="F:protein histidine kinase activity"/>
    <property type="evidence" value="ECO:0007669"/>
    <property type="project" value="UniProtKB-EC"/>
</dbReference>